<keyword evidence="2" id="KW-1133">Transmembrane helix</keyword>
<dbReference type="EMBL" id="FXTC01000007">
    <property type="protein sequence ID" value="SMO79525.1"/>
    <property type="molecule type" value="Genomic_DNA"/>
</dbReference>
<dbReference type="Pfam" id="PF05569">
    <property type="entry name" value="Peptidase_M56"/>
    <property type="match status" value="1"/>
</dbReference>
<keyword evidence="2" id="KW-0812">Transmembrane</keyword>
<gene>
    <name evidence="4" type="ORF">SAMN06265171_10714</name>
</gene>
<evidence type="ECO:0000313" key="5">
    <source>
        <dbReference type="Proteomes" id="UP000316916"/>
    </source>
</evidence>
<dbReference type="PANTHER" id="PTHR34978:SF3">
    <property type="entry name" value="SLR0241 PROTEIN"/>
    <property type="match status" value="1"/>
</dbReference>
<evidence type="ECO:0000256" key="2">
    <source>
        <dbReference type="SAM" id="Phobius"/>
    </source>
</evidence>
<feature type="transmembrane region" description="Helical" evidence="2">
    <location>
        <begin position="90"/>
        <end position="113"/>
    </location>
</feature>
<evidence type="ECO:0000313" key="4">
    <source>
        <dbReference type="EMBL" id="SMO79525.1"/>
    </source>
</evidence>
<dbReference type="AlphaFoldDB" id="A0A521E6L6"/>
<dbReference type="PANTHER" id="PTHR34978">
    <property type="entry name" value="POSSIBLE SENSOR-TRANSDUCER PROTEIN BLAR"/>
    <property type="match status" value="1"/>
</dbReference>
<feature type="compositionally biased region" description="Low complexity" evidence="1">
    <location>
        <begin position="483"/>
        <end position="495"/>
    </location>
</feature>
<dbReference type="InterPro" id="IPR008756">
    <property type="entry name" value="Peptidase_M56"/>
</dbReference>
<reference evidence="4 5" key="1">
    <citation type="submission" date="2017-05" db="EMBL/GenBank/DDBJ databases">
        <authorList>
            <person name="Varghese N."/>
            <person name="Submissions S."/>
        </authorList>
    </citation>
    <scope>NUCLEOTIDE SEQUENCE [LARGE SCALE GENOMIC DNA]</scope>
    <source>
        <strain evidence="4 5">DSM 29371</strain>
    </source>
</reference>
<feature type="region of interest" description="Disordered" evidence="1">
    <location>
        <begin position="475"/>
        <end position="495"/>
    </location>
</feature>
<keyword evidence="5" id="KW-1185">Reference proteome</keyword>
<feature type="transmembrane region" description="Helical" evidence="2">
    <location>
        <begin position="34"/>
        <end position="53"/>
    </location>
</feature>
<dbReference type="InterPro" id="IPR052173">
    <property type="entry name" value="Beta-lactam_resp_regulator"/>
</dbReference>
<feature type="transmembrane region" description="Helical" evidence="2">
    <location>
        <begin position="6"/>
        <end position="22"/>
    </location>
</feature>
<accession>A0A521E6L6</accession>
<proteinExistence type="predicted"/>
<dbReference type="Proteomes" id="UP000316916">
    <property type="component" value="Unassembled WGS sequence"/>
</dbReference>
<name>A0A521E6L6_9FLAO</name>
<protein>
    <submittedName>
        <fullName evidence="4">Signal transducer regulating beta-lactamase production, contains metallopeptidase domain</fullName>
    </submittedName>
</protein>
<keyword evidence="2" id="KW-0472">Membrane</keyword>
<organism evidence="4 5">
    <name type="scientific">Chryseobacterium rhizoplanae</name>
    <dbReference type="NCBI Taxonomy" id="1609531"/>
    <lineage>
        <taxon>Bacteria</taxon>
        <taxon>Pseudomonadati</taxon>
        <taxon>Bacteroidota</taxon>
        <taxon>Flavobacteriia</taxon>
        <taxon>Flavobacteriales</taxon>
        <taxon>Weeksellaceae</taxon>
        <taxon>Chryseobacterium group</taxon>
        <taxon>Chryseobacterium</taxon>
    </lineage>
</organism>
<feature type="transmembrane region" description="Helical" evidence="2">
    <location>
        <begin position="262"/>
        <end position="280"/>
    </location>
</feature>
<sequence>MAAIILKIVLCSSVFIAVYYLFLEKERMYRFNRWYLLSGILLSYIIPFINITIQRPEAKIEPQTQMMIEETAQQMILIQPEQDSFNWMNIVWGVYAVMTLFLLMKSLLALLAFRRIKGEKRIYEYYNIILTSESLSPFSFWNTIYMGKNYMENDRIDQRIFLHEKAHIDQKHSVDLVILDLLKIFTWFNPVLFLYKKAVITNHEFLADEAVLKKNYNIKEYQNLILDQILSHQNPPLTHSFNFNNTKKRFIMMKTKKSKFSLLKKTAGITTLIAAAVLLSERTYAGNSASIQIPEKIAETSAQTNDQDSYQEFKDILAKYADLLNDGKYAEFSKKVSESDKKRLEELYPLLNETQKNEQKITFFALPELKKRIPTESELKSFLNKKDYAVWIDSKKIENSVLKNYKKTDFSNVYISKIYPNARTAQNPQPYQVTLMTPAYFEKTRQEGKSSVIMGFKRQDLKAVADTIVPRINSINENNQGKNTNTTINTPQNTNELPAQYVDGDKSFRMQINKGIDTSHFEPKYGTITSTAYIHIDETGKTTQVTTSGDNEILNRELLKSVTEISNNTVWKPATKDGKPIASVLKVPATMTFTKP</sequence>
<evidence type="ECO:0000256" key="1">
    <source>
        <dbReference type="SAM" id="MobiDB-lite"/>
    </source>
</evidence>
<evidence type="ECO:0000259" key="3">
    <source>
        <dbReference type="Pfam" id="PF05569"/>
    </source>
</evidence>
<feature type="domain" description="Peptidase M56" evidence="3">
    <location>
        <begin position="25"/>
        <end position="252"/>
    </location>
</feature>
<dbReference type="RefSeq" id="WP_142718765.1">
    <property type="nucleotide sequence ID" value="NZ_FXTC01000007.1"/>
</dbReference>